<dbReference type="AlphaFoldDB" id="A0AAV2SHF2"/>
<reference evidence="1 2" key="1">
    <citation type="submission" date="2024-05" db="EMBL/GenBank/DDBJ databases">
        <authorList>
            <person name="Wallberg A."/>
        </authorList>
    </citation>
    <scope>NUCLEOTIDE SEQUENCE [LARGE SCALE GENOMIC DNA]</scope>
</reference>
<dbReference type="PANTHER" id="PTHR31252">
    <property type="entry name" value="DUF4419 DOMAIN-CONTAINING PROTEIN"/>
    <property type="match status" value="1"/>
</dbReference>
<protein>
    <submittedName>
        <fullName evidence="1">Uncharacterized protein</fullName>
    </submittedName>
</protein>
<gene>
    <name evidence="1" type="ORF">MNOR_LOCUS36642</name>
</gene>
<dbReference type="Pfam" id="PF14388">
    <property type="entry name" value="DUF4419"/>
    <property type="match status" value="1"/>
</dbReference>
<sequence length="570" mass="64785">MIEYLHFQMGLISLTKFFYIILVFTAARTSVDSSRLSSNGNYVKIDHELIPRKIENINDISPLPVPPGRDSATRKFPVSKRQIQSIILEIEEKKESSNTNTHQPSFVRESGSWKNESEIRKSKLKSVIGTDGEVFYDGDWGLMSAVLTCYNNHWALKTGPEDWWTVAIRRIVQAMDEHGEISQVRNFFVSHKGKKKLEVTVGTLSNINYNWLFSQFSNKIRGNIKIPSYVDIIENDFSSSTDEQIMISHIMLMSSVKNYFLFGIGTACGIPGVEMKGTEEDWMKLIDKINKLETLLAPINKYLRLNDWFNTTKTVFNNLLDTYKGKPNVGWWRHILSWNIINGSGRHSHWSGWFPEFFGAGELPGHFRDFPSDLVTVPLHISDLNTPPPVDDDAILVAGIVGFNVEEGERAPVVEPKHAWSLLLPEDSPVADRLTGRHTVAVATRHQVGMHQRQPTAPITRTSINTPANMQIDGTSETKVLANKTPHNTFNSASEICRYYCRGEDNKYFCCDTPAQQALFSNTVIVIRVDNIPNNMCKYWCKGVDNEYFCCYTSQQHSLHIQNVLEKLVS</sequence>
<comment type="caution">
    <text evidence="1">The sequence shown here is derived from an EMBL/GenBank/DDBJ whole genome shotgun (WGS) entry which is preliminary data.</text>
</comment>
<name>A0AAV2SHF2_MEGNR</name>
<dbReference type="Proteomes" id="UP001497623">
    <property type="component" value="Unassembled WGS sequence"/>
</dbReference>
<evidence type="ECO:0000313" key="1">
    <source>
        <dbReference type="EMBL" id="CAL4191764.1"/>
    </source>
</evidence>
<accession>A0AAV2SHF2</accession>
<proteinExistence type="predicted"/>
<organism evidence="1 2">
    <name type="scientific">Meganyctiphanes norvegica</name>
    <name type="common">Northern krill</name>
    <name type="synonym">Thysanopoda norvegica</name>
    <dbReference type="NCBI Taxonomy" id="48144"/>
    <lineage>
        <taxon>Eukaryota</taxon>
        <taxon>Metazoa</taxon>
        <taxon>Ecdysozoa</taxon>
        <taxon>Arthropoda</taxon>
        <taxon>Crustacea</taxon>
        <taxon>Multicrustacea</taxon>
        <taxon>Malacostraca</taxon>
        <taxon>Eumalacostraca</taxon>
        <taxon>Eucarida</taxon>
        <taxon>Euphausiacea</taxon>
        <taxon>Euphausiidae</taxon>
        <taxon>Meganyctiphanes</taxon>
    </lineage>
</organism>
<evidence type="ECO:0000313" key="2">
    <source>
        <dbReference type="Proteomes" id="UP001497623"/>
    </source>
</evidence>
<keyword evidence="2" id="KW-1185">Reference proteome</keyword>
<dbReference type="EMBL" id="CAXKWB010068135">
    <property type="protein sequence ID" value="CAL4191764.1"/>
    <property type="molecule type" value="Genomic_DNA"/>
</dbReference>
<dbReference type="InterPro" id="IPR025533">
    <property type="entry name" value="DUF4419"/>
</dbReference>
<dbReference type="PANTHER" id="PTHR31252:SF11">
    <property type="entry name" value="DUF4419 DOMAIN-CONTAINING PROTEIN"/>
    <property type="match status" value="1"/>
</dbReference>